<keyword evidence="10" id="KW-1185">Reference proteome</keyword>
<evidence type="ECO:0000313" key="9">
    <source>
        <dbReference type="EMBL" id="OPA79211.1"/>
    </source>
</evidence>
<comment type="caution">
    <text evidence="9">The sequence shown here is derived from an EMBL/GenBank/DDBJ whole genome shotgun (WGS) entry which is preliminary data.</text>
</comment>
<feature type="transmembrane region" description="Helical" evidence="8">
    <location>
        <begin position="310"/>
        <end position="328"/>
    </location>
</feature>
<feature type="transmembrane region" description="Helical" evidence="8">
    <location>
        <begin position="118"/>
        <end position="135"/>
    </location>
</feature>
<evidence type="ECO:0000256" key="8">
    <source>
        <dbReference type="SAM" id="Phobius"/>
    </source>
</evidence>
<comment type="similarity">
    <text evidence="2">Belongs to the amino acid-polyamine-organocation (APC) superfamily. Spore germination protein (SGP) (TC 2.A.3.9) family.</text>
</comment>
<evidence type="ECO:0000256" key="7">
    <source>
        <dbReference type="ARBA" id="ARBA00023136"/>
    </source>
</evidence>
<dbReference type="RefSeq" id="WP_078498210.1">
    <property type="nucleotide sequence ID" value="NZ_MSZX01000003.1"/>
</dbReference>
<name>A0A1T2XH53_9BACL</name>
<evidence type="ECO:0000256" key="4">
    <source>
        <dbReference type="ARBA" id="ARBA00022544"/>
    </source>
</evidence>
<evidence type="ECO:0000256" key="6">
    <source>
        <dbReference type="ARBA" id="ARBA00022989"/>
    </source>
</evidence>
<dbReference type="PANTHER" id="PTHR34975">
    <property type="entry name" value="SPORE GERMINATION PROTEIN A2"/>
    <property type="match status" value="1"/>
</dbReference>
<dbReference type="NCBIfam" id="TIGR00912">
    <property type="entry name" value="2A0309"/>
    <property type="match status" value="1"/>
</dbReference>
<dbReference type="AlphaFoldDB" id="A0A1T2XH53"/>
<accession>A0A1T2XH53</accession>
<keyword evidence="4" id="KW-0309">Germination</keyword>
<feature type="transmembrane region" description="Helical" evidence="8">
    <location>
        <begin position="219"/>
        <end position="240"/>
    </location>
</feature>
<dbReference type="Proteomes" id="UP000190188">
    <property type="component" value="Unassembled WGS sequence"/>
</dbReference>
<dbReference type="PANTHER" id="PTHR34975:SF2">
    <property type="entry name" value="SPORE GERMINATION PROTEIN A2"/>
    <property type="match status" value="1"/>
</dbReference>
<protein>
    <submittedName>
        <fullName evidence="9">Spore gernimation protein</fullName>
    </submittedName>
</protein>
<comment type="subcellular location">
    <subcellularLocation>
        <location evidence="1">Membrane</location>
        <topology evidence="1">Multi-pass membrane protein</topology>
    </subcellularLocation>
</comment>
<dbReference type="EMBL" id="MSZX01000003">
    <property type="protein sequence ID" value="OPA79211.1"/>
    <property type="molecule type" value="Genomic_DNA"/>
</dbReference>
<keyword evidence="3" id="KW-0813">Transport</keyword>
<feature type="transmembrane region" description="Helical" evidence="8">
    <location>
        <begin position="334"/>
        <end position="357"/>
    </location>
</feature>
<feature type="transmembrane region" description="Helical" evidence="8">
    <location>
        <begin position="82"/>
        <end position="106"/>
    </location>
</feature>
<dbReference type="Pfam" id="PF03845">
    <property type="entry name" value="Spore_permease"/>
    <property type="match status" value="1"/>
</dbReference>
<keyword evidence="5 8" id="KW-0812">Transmembrane</keyword>
<keyword evidence="6 8" id="KW-1133">Transmembrane helix</keyword>
<dbReference type="OrthoDB" id="2446105at2"/>
<feature type="transmembrane region" description="Helical" evidence="8">
    <location>
        <begin position="187"/>
        <end position="207"/>
    </location>
</feature>
<sequence length="367" mass="41194">MINVRDQITPGQLAFLVVQTQIGVGLLMLPSQVHTAAQGDAWISVLIAGLLVQFFIVVLWCLGRRFPSLTLYDYLPALLGRYIGKLVHLVYAAYFILVSSYIIINFAKTIRDWVLIETPQWIVIGMMTSVCIYLVRESLRTIARFFVLVFFCNIALIIIVSCAYLHVNFLYILPVGQAGIWKITKGVHETMAALAGYEILLICYPFVKGGSVAKIKAVVFANIFSTLLYAFAVFTSLIVFSPQELKLLPQPLLYMVKALGFKLFERLDLYFLSLWMVVATTSAIGYFFMASKGVANLFRQQSNHRKAVPYTAALVFIIALIIQDPLLIDTIGKILSITGYVFIIGIPFVLLMISVLFNIHEARGRPR</sequence>
<reference evidence="9 10" key="1">
    <citation type="submission" date="2017-01" db="EMBL/GenBank/DDBJ databases">
        <title>Genome analysis of Paenibacillus selenitrireducens ES3-24.</title>
        <authorList>
            <person name="Xu D."/>
            <person name="Yao R."/>
            <person name="Zheng S."/>
        </authorList>
    </citation>
    <scope>NUCLEOTIDE SEQUENCE [LARGE SCALE GENOMIC DNA]</scope>
    <source>
        <strain evidence="9 10">ES3-24</strain>
    </source>
</reference>
<feature type="transmembrane region" description="Helical" evidence="8">
    <location>
        <begin position="142"/>
        <end position="167"/>
    </location>
</feature>
<dbReference type="GO" id="GO:0016020">
    <property type="term" value="C:membrane"/>
    <property type="evidence" value="ECO:0007669"/>
    <property type="project" value="UniProtKB-SubCell"/>
</dbReference>
<feature type="transmembrane region" description="Helical" evidence="8">
    <location>
        <begin position="41"/>
        <end position="62"/>
    </location>
</feature>
<evidence type="ECO:0000313" key="10">
    <source>
        <dbReference type="Proteomes" id="UP000190188"/>
    </source>
</evidence>
<evidence type="ECO:0000256" key="5">
    <source>
        <dbReference type="ARBA" id="ARBA00022692"/>
    </source>
</evidence>
<feature type="transmembrane region" description="Helical" evidence="8">
    <location>
        <begin position="269"/>
        <end position="289"/>
    </location>
</feature>
<keyword evidence="7 8" id="KW-0472">Membrane</keyword>
<organism evidence="9 10">
    <name type="scientific">Paenibacillus selenitireducens</name>
    <dbReference type="NCBI Taxonomy" id="1324314"/>
    <lineage>
        <taxon>Bacteria</taxon>
        <taxon>Bacillati</taxon>
        <taxon>Bacillota</taxon>
        <taxon>Bacilli</taxon>
        <taxon>Bacillales</taxon>
        <taxon>Paenibacillaceae</taxon>
        <taxon>Paenibacillus</taxon>
    </lineage>
</organism>
<dbReference type="STRING" id="1324314.BVG16_08950"/>
<dbReference type="Gene3D" id="1.20.1740.10">
    <property type="entry name" value="Amino acid/polyamine transporter I"/>
    <property type="match status" value="1"/>
</dbReference>
<evidence type="ECO:0000256" key="2">
    <source>
        <dbReference type="ARBA" id="ARBA00007998"/>
    </source>
</evidence>
<proteinExistence type="inferred from homology"/>
<dbReference type="InterPro" id="IPR004761">
    <property type="entry name" value="Spore_GerAB"/>
</dbReference>
<gene>
    <name evidence="9" type="ORF">BVG16_08950</name>
</gene>
<dbReference type="GO" id="GO:0009847">
    <property type="term" value="P:spore germination"/>
    <property type="evidence" value="ECO:0007669"/>
    <property type="project" value="InterPro"/>
</dbReference>
<feature type="transmembrane region" description="Helical" evidence="8">
    <location>
        <begin position="12"/>
        <end position="29"/>
    </location>
</feature>
<evidence type="ECO:0000256" key="1">
    <source>
        <dbReference type="ARBA" id="ARBA00004141"/>
    </source>
</evidence>
<evidence type="ECO:0000256" key="3">
    <source>
        <dbReference type="ARBA" id="ARBA00022448"/>
    </source>
</evidence>